<dbReference type="AlphaFoldDB" id="A0A439DL97"/>
<sequence>MMDGDLDAIAWAFLGSEFTGPVYRDWPIDRRLNAFLVRHGLTALADDGGACNALMELVMSNLGPALRQGLLRSEPT</sequence>
<evidence type="ECO:0000313" key="2">
    <source>
        <dbReference type="Proteomes" id="UP000287177"/>
    </source>
</evidence>
<name>A0A439DL97_9MYCO</name>
<dbReference type="Proteomes" id="UP000287177">
    <property type="component" value="Unassembled WGS sequence"/>
</dbReference>
<dbReference type="RefSeq" id="WP_128111096.1">
    <property type="nucleotide sequence ID" value="NZ_ATDN01000089.1"/>
</dbReference>
<reference evidence="1 2" key="1">
    <citation type="submission" date="2013-06" db="EMBL/GenBank/DDBJ databases">
        <title>The draft sequence of the Mycobacterium elephantis genome.</title>
        <authorList>
            <person name="Pettersson F.B."/>
            <person name="Das S."/>
            <person name="Dasgupta S."/>
            <person name="Bhattacharya A."/>
            <person name="Kirsebom L.A."/>
        </authorList>
    </citation>
    <scope>NUCLEOTIDE SEQUENCE [LARGE SCALE GENOMIC DNA]</scope>
    <source>
        <strain evidence="1 2">DSM 44368</strain>
    </source>
</reference>
<keyword evidence="2" id="KW-1185">Reference proteome</keyword>
<comment type="caution">
    <text evidence="1">The sequence shown here is derived from an EMBL/GenBank/DDBJ whole genome shotgun (WGS) entry which is preliminary data.</text>
</comment>
<dbReference type="EMBL" id="ATDN01000089">
    <property type="protein sequence ID" value="RWA15278.1"/>
    <property type="molecule type" value="Genomic_DNA"/>
</dbReference>
<protein>
    <submittedName>
        <fullName evidence="1">Uncharacterized protein</fullName>
    </submittedName>
</protein>
<proteinExistence type="predicted"/>
<organism evidence="1 2">
    <name type="scientific">Mycolicibacterium elephantis DSM 44368</name>
    <dbReference type="NCBI Taxonomy" id="1335622"/>
    <lineage>
        <taxon>Bacteria</taxon>
        <taxon>Bacillati</taxon>
        <taxon>Actinomycetota</taxon>
        <taxon>Actinomycetes</taxon>
        <taxon>Mycobacteriales</taxon>
        <taxon>Mycobacteriaceae</taxon>
        <taxon>Mycolicibacterium</taxon>
    </lineage>
</organism>
<accession>A0A439DL97</accession>
<evidence type="ECO:0000313" key="1">
    <source>
        <dbReference type="EMBL" id="RWA15278.1"/>
    </source>
</evidence>
<gene>
    <name evidence="1" type="ORF">MELE44368_09690</name>
</gene>